<dbReference type="InterPro" id="IPR046237">
    <property type="entry name" value="DUF6270"/>
</dbReference>
<evidence type="ECO:0000313" key="1">
    <source>
        <dbReference type="EMBL" id="MBB3891556.1"/>
    </source>
</evidence>
<name>A0A839ZYW0_9CAUL</name>
<dbReference type="EMBL" id="JACIDK010000003">
    <property type="protein sequence ID" value="MBB3891556.1"/>
    <property type="molecule type" value="Genomic_DNA"/>
</dbReference>
<dbReference type="Pfam" id="PF19786">
    <property type="entry name" value="DUF6270"/>
    <property type="match status" value="1"/>
</dbReference>
<comment type="caution">
    <text evidence="1">The sequence shown here is derived from an EMBL/GenBank/DDBJ whole genome shotgun (WGS) entry which is preliminary data.</text>
</comment>
<protein>
    <submittedName>
        <fullName evidence="1">Uncharacterized protein</fullName>
    </submittedName>
</protein>
<accession>A0A839ZYW0</accession>
<evidence type="ECO:0000313" key="2">
    <source>
        <dbReference type="Proteomes" id="UP000530564"/>
    </source>
</evidence>
<reference evidence="1 2" key="1">
    <citation type="submission" date="2020-08" db="EMBL/GenBank/DDBJ databases">
        <title>Genomic Encyclopedia of Type Strains, Phase IV (KMG-IV): sequencing the most valuable type-strain genomes for metagenomic binning, comparative biology and taxonomic classification.</title>
        <authorList>
            <person name="Goeker M."/>
        </authorList>
    </citation>
    <scope>NUCLEOTIDE SEQUENCE [LARGE SCALE GENOMIC DNA]</scope>
    <source>
        <strain evidence="1 2">DSM 21793</strain>
    </source>
</reference>
<dbReference type="RefSeq" id="WP_183772643.1">
    <property type="nucleotide sequence ID" value="NZ_JACIDK010000003.1"/>
</dbReference>
<gene>
    <name evidence="1" type="ORF">GGQ61_002284</name>
</gene>
<sequence length="255" mass="28256">MPRVAVIGSCITRDVWPIVGEAPPEDLLYISRTSLPSLFAPPIRGVDLSEDLPPELAAFPHRSMVADLHKSALGVLIAHRPTHIVFDFIDERLDLVCVQGSIATHSWELDVSGYLDQPAFDGARSIPRTSPASDLIWRHGLDHMAALLRLTPLAEAALILHETQWASEYLDEAGARRPFGQVEIFTGKPARIDDYNAVLAHHQAAFAAALPQAVRVAAPTALQLADSRHRWGLSPFHYVEDYYRDIWRQLQALGV</sequence>
<dbReference type="Proteomes" id="UP000530564">
    <property type="component" value="Unassembled WGS sequence"/>
</dbReference>
<proteinExistence type="predicted"/>
<organism evidence="1 2">
    <name type="scientific">Phenylobacterium haematophilum</name>
    <dbReference type="NCBI Taxonomy" id="98513"/>
    <lineage>
        <taxon>Bacteria</taxon>
        <taxon>Pseudomonadati</taxon>
        <taxon>Pseudomonadota</taxon>
        <taxon>Alphaproteobacteria</taxon>
        <taxon>Caulobacterales</taxon>
        <taxon>Caulobacteraceae</taxon>
        <taxon>Phenylobacterium</taxon>
    </lineage>
</organism>
<dbReference type="AlphaFoldDB" id="A0A839ZYW0"/>
<keyword evidence="2" id="KW-1185">Reference proteome</keyword>